<evidence type="ECO:0000313" key="3">
    <source>
        <dbReference type="EMBL" id="RZS70267.1"/>
    </source>
</evidence>
<dbReference type="RefSeq" id="WP_068368225.1">
    <property type="nucleotide sequence ID" value="NZ_CBCSEB010000001.1"/>
</dbReference>
<proteinExistence type="predicted"/>
<feature type="domain" description="ChsH2 rubredoxin-like zinc ribbon" evidence="1">
    <location>
        <begin position="11"/>
        <end position="33"/>
    </location>
</feature>
<sequence>METRALQVFECSACGHRVYPARLRCPACGAAGWRHVAVAEGQILAWTQLAQPDGDLATIATVRILPAGPDLVARLVQPPRQAGQRVALAARTTGGRLLPWGAWDDCAAEPEA</sequence>
<dbReference type="EMBL" id="SGWZ01000002">
    <property type="protein sequence ID" value="RZS70267.1"/>
    <property type="molecule type" value="Genomic_DNA"/>
</dbReference>
<dbReference type="GeneID" id="99726314"/>
<reference evidence="3 5" key="2">
    <citation type="submission" date="2019-02" db="EMBL/GenBank/DDBJ databases">
        <title>Genomic Encyclopedia of Type Strains, Phase IV (KMG-IV): sequencing the most valuable type-strain genomes for metagenomic binning, comparative biology and taxonomic classification.</title>
        <authorList>
            <person name="Goeker M."/>
        </authorList>
    </citation>
    <scope>NUCLEOTIDE SEQUENCE [LARGE SCALE GENOMIC DNA]</scope>
    <source>
        <strain evidence="3 5">DSM 16618</strain>
    </source>
</reference>
<dbReference type="EMBL" id="LBNE01000002">
    <property type="protein sequence ID" value="KKO72387.1"/>
    <property type="molecule type" value="Genomic_DNA"/>
</dbReference>
<organism evidence="2 4">
    <name type="scientific">Kerstersia gyiorum</name>
    <dbReference type="NCBI Taxonomy" id="206506"/>
    <lineage>
        <taxon>Bacteria</taxon>
        <taxon>Pseudomonadati</taxon>
        <taxon>Pseudomonadota</taxon>
        <taxon>Betaproteobacteria</taxon>
        <taxon>Burkholderiales</taxon>
        <taxon>Alcaligenaceae</taxon>
        <taxon>Kerstersia</taxon>
    </lineage>
</organism>
<dbReference type="InterPro" id="IPR022002">
    <property type="entry name" value="ChsH2_Znr"/>
</dbReference>
<accession>A0A171KU20</accession>
<dbReference type="Proteomes" id="UP000292039">
    <property type="component" value="Unassembled WGS sequence"/>
</dbReference>
<gene>
    <name evidence="2" type="ORF">AAV32_04740</name>
    <name evidence="3" type="ORF">EV679_1669</name>
</gene>
<keyword evidence="4" id="KW-1185">Reference proteome</keyword>
<dbReference type="Pfam" id="PF12172">
    <property type="entry name" value="zf-ChsH2"/>
    <property type="match status" value="1"/>
</dbReference>
<protein>
    <submittedName>
        <fullName evidence="3">Rubredoxin-like zinc ribbon protein</fullName>
    </submittedName>
</protein>
<name>A0A171KU20_9BURK</name>
<evidence type="ECO:0000313" key="4">
    <source>
        <dbReference type="Proteomes" id="UP000078084"/>
    </source>
</evidence>
<reference evidence="2 4" key="1">
    <citation type="submission" date="2015-04" db="EMBL/GenBank/DDBJ databases">
        <title>Genome sequence of Kerstersia gyiorum CG1.</title>
        <authorList>
            <person name="Greninger A.L."/>
            <person name="Kozyreva V."/>
            <person name="Chaturvedi V."/>
        </authorList>
    </citation>
    <scope>NUCLEOTIDE SEQUENCE [LARGE SCALE GENOMIC DNA]</scope>
    <source>
        <strain evidence="2 4">CG1</strain>
    </source>
</reference>
<dbReference type="OrthoDB" id="9033662at2"/>
<dbReference type="SUPFAM" id="SSF50249">
    <property type="entry name" value="Nucleic acid-binding proteins"/>
    <property type="match status" value="1"/>
</dbReference>
<dbReference type="AlphaFoldDB" id="A0A171KU20"/>
<evidence type="ECO:0000313" key="5">
    <source>
        <dbReference type="Proteomes" id="UP000292039"/>
    </source>
</evidence>
<dbReference type="STRING" id="206506.AAV32_04740"/>
<dbReference type="InterPro" id="IPR012340">
    <property type="entry name" value="NA-bd_OB-fold"/>
</dbReference>
<evidence type="ECO:0000259" key="1">
    <source>
        <dbReference type="Pfam" id="PF12172"/>
    </source>
</evidence>
<evidence type="ECO:0000313" key="2">
    <source>
        <dbReference type="EMBL" id="KKO72387.1"/>
    </source>
</evidence>
<comment type="caution">
    <text evidence="2">The sequence shown here is derived from an EMBL/GenBank/DDBJ whole genome shotgun (WGS) entry which is preliminary data.</text>
</comment>
<dbReference type="Proteomes" id="UP000078084">
    <property type="component" value="Unassembled WGS sequence"/>
</dbReference>